<evidence type="ECO:0000259" key="8">
    <source>
        <dbReference type="Pfam" id="PF02687"/>
    </source>
</evidence>
<dbReference type="HOGENOM" id="CLU_012341_1_0_11"/>
<evidence type="ECO:0000256" key="1">
    <source>
        <dbReference type="ARBA" id="ARBA00004651"/>
    </source>
</evidence>
<evidence type="ECO:0000313" key="10">
    <source>
        <dbReference type="EMBL" id="ADG87672.1"/>
    </source>
</evidence>
<dbReference type="Pfam" id="PF02687">
    <property type="entry name" value="FtsX"/>
    <property type="match status" value="2"/>
</dbReference>
<protein>
    <recommendedName>
        <fullName evidence="12">ABC3 transporter permease protein domain-containing protein</fullName>
    </recommendedName>
</protein>
<feature type="transmembrane region" description="Helical" evidence="7">
    <location>
        <begin position="390"/>
        <end position="412"/>
    </location>
</feature>
<feature type="transmembrane region" description="Helical" evidence="7">
    <location>
        <begin position="787"/>
        <end position="808"/>
    </location>
</feature>
<dbReference type="eggNOG" id="COG3127">
    <property type="taxonomic scope" value="Bacteria"/>
</dbReference>
<dbReference type="InterPro" id="IPR003838">
    <property type="entry name" value="ABC3_permease_C"/>
</dbReference>
<keyword evidence="5 7" id="KW-0472">Membrane</keyword>
<dbReference type="Proteomes" id="UP000006640">
    <property type="component" value="Chromosome"/>
</dbReference>
<comment type="subcellular location">
    <subcellularLocation>
        <location evidence="1">Cell membrane</location>
        <topology evidence="1">Multi-pass membrane protein</topology>
    </subcellularLocation>
</comment>
<keyword evidence="3 7" id="KW-0812">Transmembrane</keyword>
<feature type="transmembrane region" description="Helical" evidence="7">
    <location>
        <begin position="248"/>
        <end position="273"/>
    </location>
</feature>
<feature type="transmembrane region" description="Helical" evidence="7">
    <location>
        <begin position="418"/>
        <end position="442"/>
    </location>
</feature>
<keyword evidence="4 7" id="KW-1133">Transmembrane helix</keyword>
<comment type="similarity">
    <text evidence="6">Belongs to the ABC-4 integral membrane protein family.</text>
</comment>
<dbReference type="AlphaFoldDB" id="D6Y777"/>
<evidence type="ECO:0008006" key="12">
    <source>
        <dbReference type="Google" id="ProtNLM"/>
    </source>
</evidence>
<feature type="transmembrane region" description="Helical" evidence="7">
    <location>
        <begin position="339"/>
        <end position="363"/>
    </location>
</feature>
<dbReference type="GO" id="GO:0005886">
    <property type="term" value="C:plasma membrane"/>
    <property type="evidence" value="ECO:0007669"/>
    <property type="project" value="UniProtKB-SubCell"/>
</dbReference>
<proteinExistence type="inferred from homology"/>
<dbReference type="InterPro" id="IPR025857">
    <property type="entry name" value="MacB_PCD"/>
</dbReference>
<dbReference type="PANTHER" id="PTHR30572:SF4">
    <property type="entry name" value="ABC TRANSPORTER PERMEASE YTRF"/>
    <property type="match status" value="1"/>
</dbReference>
<evidence type="ECO:0000256" key="2">
    <source>
        <dbReference type="ARBA" id="ARBA00022475"/>
    </source>
</evidence>
<dbReference type="Pfam" id="PF12704">
    <property type="entry name" value="MacB_PCD"/>
    <property type="match status" value="1"/>
</dbReference>
<evidence type="ECO:0000259" key="9">
    <source>
        <dbReference type="Pfam" id="PF12704"/>
    </source>
</evidence>
<feature type="transmembrane region" description="Helical" evidence="7">
    <location>
        <begin position="694"/>
        <end position="717"/>
    </location>
</feature>
<evidence type="ECO:0000256" key="6">
    <source>
        <dbReference type="ARBA" id="ARBA00038076"/>
    </source>
</evidence>
<evidence type="ECO:0000256" key="5">
    <source>
        <dbReference type="ARBA" id="ARBA00023136"/>
    </source>
</evidence>
<dbReference type="KEGG" id="tbi:Tbis_0949"/>
<gene>
    <name evidence="10" type="ordered locus">Tbis_0949</name>
</gene>
<dbReference type="PANTHER" id="PTHR30572">
    <property type="entry name" value="MEMBRANE COMPONENT OF TRANSPORTER-RELATED"/>
    <property type="match status" value="1"/>
</dbReference>
<feature type="transmembrane region" description="Helical" evidence="7">
    <location>
        <begin position="752"/>
        <end position="775"/>
    </location>
</feature>
<dbReference type="RefSeq" id="WP_013131205.1">
    <property type="nucleotide sequence ID" value="NC_014165.1"/>
</dbReference>
<dbReference type="EMBL" id="CP001874">
    <property type="protein sequence ID" value="ADG87672.1"/>
    <property type="molecule type" value="Genomic_DNA"/>
</dbReference>
<dbReference type="InterPro" id="IPR050250">
    <property type="entry name" value="Macrolide_Exporter_MacB"/>
</dbReference>
<feature type="transmembrane region" description="Helical" evidence="7">
    <location>
        <begin position="479"/>
        <end position="499"/>
    </location>
</feature>
<feature type="domain" description="ABC3 transporter permease C-terminal" evidence="8">
    <location>
        <begin position="704"/>
        <end position="817"/>
    </location>
</feature>
<dbReference type="GO" id="GO:0022857">
    <property type="term" value="F:transmembrane transporter activity"/>
    <property type="evidence" value="ECO:0007669"/>
    <property type="project" value="TreeGrafter"/>
</dbReference>
<dbReference type="STRING" id="469371.Tbis_0949"/>
<organism evidence="10 11">
    <name type="scientific">Thermobispora bispora (strain ATCC 19993 / DSM 43833 / CBS 139.67 / JCM 10125 / KCTC 9307 / NBRC 14880 / R51)</name>
    <dbReference type="NCBI Taxonomy" id="469371"/>
    <lineage>
        <taxon>Bacteria</taxon>
        <taxon>Bacillati</taxon>
        <taxon>Actinomycetota</taxon>
        <taxon>Actinomycetes</taxon>
        <taxon>Streptosporangiales</taxon>
        <taxon>Streptosporangiaceae</taxon>
        <taxon>Thermobispora</taxon>
    </lineage>
</organism>
<evidence type="ECO:0000256" key="7">
    <source>
        <dbReference type="SAM" id="Phobius"/>
    </source>
</evidence>
<feature type="transmembrane region" description="Helical" evidence="7">
    <location>
        <begin position="294"/>
        <end position="327"/>
    </location>
</feature>
<evidence type="ECO:0000313" key="11">
    <source>
        <dbReference type="Proteomes" id="UP000006640"/>
    </source>
</evidence>
<reference evidence="10 11" key="1">
    <citation type="submission" date="2010-01" db="EMBL/GenBank/DDBJ databases">
        <title>The complete genome of Thermobispora bispora DSM 43833.</title>
        <authorList>
            <consortium name="US DOE Joint Genome Institute (JGI-PGF)"/>
            <person name="Lucas S."/>
            <person name="Copeland A."/>
            <person name="Lapidus A."/>
            <person name="Glavina del Rio T."/>
            <person name="Dalin E."/>
            <person name="Tice H."/>
            <person name="Bruce D."/>
            <person name="Goodwin L."/>
            <person name="Pitluck S."/>
            <person name="Kyrpides N."/>
            <person name="Mavromatis K."/>
            <person name="Ivanova N."/>
            <person name="Mikhailova N."/>
            <person name="Chertkov O."/>
            <person name="Brettin T."/>
            <person name="Detter J.C."/>
            <person name="Han C."/>
            <person name="Larimer F."/>
            <person name="Land M."/>
            <person name="Hauser L."/>
            <person name="Markowitz V."/>
            <person name="Cheng J.-F."/>
            <person name="Hugenholtz P."/>
            <person name="Woyke T."/>
            <person name="Wu D."/>
            <person name="Jando M."/>
            <person name="Schneider S."/>
            <person name="Klenk H.-P."/>
            <person name="Eisen J.A."/>
        </authorList>
    </citation>
    <scope>NUCLEOTIDE SEQUENCE [LARGE SCALE GENOMIC DNA]</scope>
    <source>
        <strain evidence="11">ATCC 19993 / DSM 43833 / CBS 139.67 / JCM 10125 / KCTC 9307 / NBRC 14880 / R51</strain>
    </source>
</reference>
<feature type="domain" description="MacB-like periplasmic core" evidence="9">
    <location>
        <begin position="17"/>
        <end position="187"/>
    </location>
</feature>
<evidence type="ECO:0000256" key="4">
    <source>
        <dbReference type="ARBA" id="ARBA00022989"/>
    </source>
</evidence>
<sequence length="825" mass="84990">MLRVILAGLRARKLRLVLTSLAIVLGVGFVSGTQVLTDTLQAGYRQGFTADAGKLDVVVIPGKEELTSETLGKIRAVPGVAEAHPVLIGEAPLIGRDGKVVGEIPPRGVAMPVIRLNVTAGEAPTAAGEAVLDEATAEEQGFSVGDTIAVLDHKGARHEFRLAGIFDVGVDQRLAYGGAVVFTVDDALRITGVKRFTEIDVIGAGTSPESLRDAVASALGSAAEVRTGEEHAEVLAEANGASLGVMRIGLLLFAAVALLVAGLVIYNTFSILVAQRTREMALLRCIGATRRQVFGAVVLESAIVGLISSILGLFAGLGLGAGAIALLEATGSDLPGGTVRLSTAAAVSGLVTGLAVTVGAALLPARQATKVAPVAALRTQVEEQSFRAGVLRVVASLLLALAGGAVTAYGVAGEPGENALVIVTAGGILVFFAVLIIGPVIVRPLSRIAGRVPAWLFGVPGRLAVGNAQRNPKRSATTTIALTVGVTLITFMSVLTATLQETIMRKLDKQFPAQFVVYAQTGTVPRAIADDLRTRPEIGSVVEIREKEGKLNGRHVDFGTLTQAALGDSVHLEVTSGSLDGFGPGTVAIADHIATRNGIKVGDVVTLSAERRTARLRVAAIVDGSLNLVPPVLLPEQSFERYFGTVDDAMVLASGARGVPFETADRVVNAATHAYPAVKVSSAAKIRAQFEEQFAILMNIVVALLGLAIIISLLGIANTLTLSVHERIRESAVLRALGLTGGQLRGMISIEALVLGLVGAIIGIALGTVYGWLAAASAFNDVSLQLPVGRILLFLALSGLAAVLAALLPARRAARVSIAGALSAA</sequence>
<feature type="domain" description="ABC3 transporter permease C-terminal" evidence="8">
    <location>
        <begin position="252"/>
        <end position="372"/>
    </location>
</feature>
<name>D6Y777_THEBD</name>
<accession>D6Y777</accession>
<evidence type="ECO:0000256" key="3">
    <source>
        <dbReference type="ARBA" id="ARBA00022692"/>
    </source>
</evidence>
<dbReference type="OrthoDB" id="9780560at2"/>
<keyword evidence="2" id="KW-1003">Cell membrane</keyword>
<keyword evidence="11" id="KW-1185">Reference proteome</keyword>